<evidence type="ECO:0000313" key="1">
    <source>
        <dbReference type="EMBL" id="CAJ0584502.1"/>
    </source>
</evidence>
<reference evidence="1" key="1">
    <citation type="submission" date="2023-06" db="EMBL/GenBank/DDBJ databases">
        <authorList>
            <person name="Delattre M."/>
        </authorList>
    </citation>
    <scope>NUCLEOTIDE SEQUENCE</scope>
    <source>
        <strain evidence="1">AF72</strain>
    </source>
</reference>
<comment type="caution">
    <text evidence="1">The sequence shown here is derived from an EMBL/GenBank/DDBJ whole genome shotgun (WGS) entry which is preliminary data.</text>
</comment>
<gene>
    <name evidence="1" type="ORF">MSPICULIGERA_LOCUS22554</name>
</gene>
<name>A0AA36DC10_9BILA</name>
<dbReference type="EMBL" id="CATQJA010002697">
    <property type="protein sequence ID" value="CAJ0584502.1"/>
    <property type="molecule type" value="Genomic_DNA"/>
</dbReference>
<protein>
    <submittedName>
        <fullName evidence="1">Uncharacterized protein</fullName>
    </submittedName>
</protein>
<dbReference type="Proteomes" id="UP001177023">
    <property type="component" value="Unassembled WGS sequence"/>
</dbReference>
<keyword evidence="2" id="KW-1185">Reference proteome</keyword>
<evidence type="ECO:0000313" key="2">
    <source>
        <dbReference type="Proteomes" id="UP001177023"/>
    </source>
</evidence>
<accession>A0AA36DC10</accession>
<dbReference type="AlphaFoldDB" id="A0AA36DC10"/>
<proteinExistence type="predicted"/>
<feature type="non-terminal residue" evidence="1">
    <location>
        <position position="1"/>
    </location>
</feature>
<organism evidence="1 2">
    <name type="scientific">Mesorhabditis spiculigera</name>
    <dbReference type="NCBI Taxonomy" id="96644"/>
    <lineage>
        <taxon>Eukaryota</taxon>
        <taxon>Metazoa</taxon>
        <taxon>Ecdysozoa</taxon>
        <taxon>Nematoda</taxon>
        <taxon>Chromadorea</taxon>
        <taxon>Rhabditida</taxon>
        <taxon>Rhabditina</taxon>
        <taxon>Rhabditomorpha</taxon>
        <taxon>Rhabditoidea</taxon>
        <taxon>Rhabditidae</taxon>
        <taxon>Mesorhabditinae</taxon>
        <taxon>Mesorhabditis</taxon>
    </lineage>
</organism>
<sequence>MISWCNEKYRCTRCHNNEHLVDDLLMKRREFENDTGILLADVDLEVFRENVPRLINCIKCYQKYHHFTYEPENTWISLEEAQVLVHSNAIQRYVDTIITPLATLLSDAFRPKNRRCVWEKIGVQAAELVETIDKMREGKEVTVAEKEKWVKKAVKKKIIPAEFTSEHGLRLYIGIREGEWKSEDFKGKTDLQKVYYSFIEGLGNIRKDDQQLWVSFSATKSCDIIRMINILHSPPFREVLSKTRCMLSLSTNTDHPTETAVYEWAGVWKQLLFNGLSLSEDGINFSTFVIRSIQNLLNGGTSNSSGLHLHNGPWHFPFIGEKQRNFEEKYNVRIVLITVEGNESERRYLWILPRNKPNIAIYFIYDSDRYFKISMGSPSDIAKYEQAQLGIVAKDEEMKLGGEDLDGKPSTDI</sequence>